<evidence type="ECO:0000256" key="2">
    <source>
        <dbReference type="SAM" id="Phobius"/>
    </source>
</evidence>
<comment type="caution">
    <text evidence="5">The sequence shown here is derived from an EMBL/GenBank/DDBJ whole genome shotgun (WGS) entry which is preliminary data.</text>
</comment>
<feature type="transmembrane region" description="Helical" evidence="2">
    <location>
        <begin position="316"/>
        <end position="338"/>
    </location>
</feature>
<keyword evidence="5" id="KW-0012">Acyltransferase</keyword>
<evidence type="ECO:0000259" key="4">
    <source>
        <dbReference type="Pfam" id="PF19040"/>
    </source>
</evidence>
<feature type="transmembrane region" description="Helical" evidence="2">
    <location>
        <begin position="168"/>
        <end position="183"/>
    </location>
</feature>
<keyword evidence="2" id="KW-1133">Transmembrane helix</keyword>
<evidence type="ECO:0000313" key="5">
    <source>
        <dbReference type="EMBL" id="NMX03670.1"/>
    </source>
</evidence>
<name>A0A7Y0UTX5_9ACTO</name>
<feature type="transmembrane region" description="Helical" evidence="2">
    <location>
        <begin position="233"/>
        <end position="249"/>
    </location>
</feature>
<dbReference type="GO" id="GO:0016747">
    <property type="term" value="F:acyltransferase activity, transferring groups other than amino-acyl groups"/>
    <property type="evidence" value="ECO:0007669"/>
    <property type="project" value="InterPro"/>
</dbReference>
<evidence type="ECO:0000256" key="1">
    <source>
        <dbReference type="SAM" id="MobiDB-lite"/>
    </source>
</evidence>
<keyword evidence="5" id="KW-0808">Transferase</keyword>
<dbReference type="PANTHER" id="PTHR23028">
    <property type="entry name" value="ACETYLTRANSFERASE"/>
    <property type="match status" value="1"/>
</dbReference>
<feature type="transmembrane region" description="Helical" evidence="2">
    <location>
        <begin position="96"/>
        <end position="116"/>
    </location>
</feature>
<sequence length="703" mass="77838">MSYSAVIADADKSTQGTARNRPGTHVKRLDIQGMRALAVSLVALFHLRATLMPGGYIGVDVFFVISGFLITGQMLREVERSGTINVLEFWARRVRRLLPAAFLVLVFSAVAIMLLFEKTAWKQNLLEIAFAAAYVLNFRLASESVDYLARDNQASIAQHYWSLSVEEQFYIVVPLLIILAVWLSKRFQGLTKKKIVFAVLLLITVVSFGYSIHHTYTAPAPSYFVTTTRAWEFTVGGLVASVPGLSRALSERWRALLSWVSLGAIVGSAFLFSGATAFPGYMAAIPVIAAAFLLWSGDSAKWYAPQKLTHCRLIELIGDTSYSIYLWHWPLIIIWTHFYGAPSILAMLGLGVVMTILAVLSKEFIEDPIRKAPGRWRDKLPTFGFMLAGVALLLGMTVLPTFALSRYADSANTSNAKKALNNKGCFGANAVVNKCKDPYSFTPGVDPVLAKDEVVLNWKLPSTCKKEVHANWEEFTCDNQKNGQKVALIGDSHAWHFYPGLDALAQDRGWHLQSWIRMACEPFIRGAQDSPDANMSRCSVFNDMVEKQLFADDSIKTVIIGIRADPLETMGDNAAALVAPLQQNAVNLLNRLHQAGKKVYVVRTVPGMPFTNPREKAPDCVARNQGQRDACASTREGADWLVETVKKTPAKLIDTDSLFCADGRCHVLIGSTVAYSDDNHLTKSFSLSMKSWWEKVIPRDAKP</sequence>
<feature type="transmembrane region" description="Helical" evidence="2">
    <location>
        <begin position="278"/>
        <end position="295"/>
    </location>
</feature>
<reference evidence="5 6" key="1">
    <citation type="submission" date="2020-04" db="EMBL/GenBank/DDBJ databases">
        <title>Antimicrobial susceptibility and clonality of vaginal-derived multi-drug resistant Mobiluncus isolates in China.</title>
        <authorList>
            <person name="Zhang X."/>
        </authorList>
    </citation>
    <scope>NUCLEOTIDE SEQUENCE [LARGE SCALE GENOMIC DNA]</scope>
    <source>
        <strain evidence="5 6">12</strain>
    </source>
</reference>
<dbReference type="PANTHER" id="PTHR23028:SF53">
    <property type="entry name" value="ACYL_TRANSF_3 DOMAIN-CONTAINING PROTEIN"/>
    <property type="match status" value="1"/>
</dbReference>
<keyword evidence="2" id="KW-0812">Transmembrane</keyword>
<accession>A0A7Y0UTX5</accession>
<feature type="domain" description="Acyltransferase 3" evidence="3">
    <location>
        <begin position="30"/>
        <end position="360"/>
    </location>
</feature>
<dbReference type="InterPro" id="IPR050879">
    <property type="entry name" value="Acyltransferase_3"/>
</dbReference>
<evidence type="ECO:0000313" key="6">
    <source>
        <dbReference type="Proteomes" id="UP000575397"/>
    </source>
</evidence>
<dbReference type="Pfam" id="PF19040">
    <property type="entry name" value="SGNH"/>
    <property type="match status" value="1"/>
</dbReference>
<dbReference type="EMBL" id="JABCUS010000013">
    <property type="protein sequence ID" value="NMX03670.1"/>
    <property type="molecule type" value="Genomic_DNA"/>
</dbReference>
<gene>
    <name evidence="5" type="ORF">HHJ77_06965</name>
</gene>
<dbReference type="InterPro" id="IPR002656">
    <property type="entry name" value="Acyl_transf_3_dom"/>
</dbReference>
<dbReference type="Proteomes" id="UP000575397">
    <property type="component" value="Unassembled WGS sequence"/>
</dbReference>
<keyword evidence="2" id="KW-0472">Membrane</keyword>
<feature type="transmembrane region" description="Helical" evidence="2">
    <location>
        <begin position="382"/>
        <end position="404"/>
    </location>
</feature>
<feature type="transmembrane region" description="Helical" evidence="2">
    <location>
        <begin position="55"/>
        <end position="75"/>
    </location>
</feature>
<organism evidence="5 6">
    <name type="scientific">Mobiluncus mulieris</name>
    <dbReference type="NCBI Taxonomy" id="2052"/>
    <lineage>
        <taxon>Bacteria</taxon>
        <taxon>Bacillati</taxon>
        <taxon>Actinomycetota</taxon>
        <taxon>Actinomycetes</taxon>
        <taxon>Actinomycetales</taxon>
        <taxon>Actinomycetaceae</taxon>
        <taxon>Mobiluncus</taxon>
    </lineage>
</organism>
<protein>
    <submittedName>
        <fullName evidence="5">Acyltransferase</fullName>
    </submittedName>
</protein>
<feature type="transmembrane region" description="Helical" evidence="2">
    <location>
        <begin position="195"/>
        <end position="213"/>
    </location>
</feature>
<dbReference type="RefSeq" id="WP_169762779.1">
    <property type="nucleotide sequence ID" value="NZ_JABCUQ010000008.1"/>
</dbReference>
<feature type="transmembrane region" description="Helical" evidence="2">
    <location>
        <begin position="344"/>
        <end position="361"/>
    </location>
</feature>
<dbReference type="InterPro" id="IPR043968">
    <property type="entry name" value="SGNH"/>
</dbReference>
<evidence type="ECO:0000259" key="3">
    <source>
        <dbReference type="Pfam" id="PF01757"/>
    </source>
</evidence>
<dbReference type="Pfam" id="PF01757">
    <property type="entry name" value="Acyl_transf_3"/>
    <property type="match status" value="1"/>
</dbReference>
<dbReference type="GO" id="GO:0016020">
    <property type="term" value="C:membrane"/>
    <property type="evidence" value="ECO:0007669"/>
    <property type="project" value="TreeGrafter"/>
</dbReference>
<feature type="domain" description="SGNH" evidence="4">
    <location>
        <begin position="476"/>
        <end position="689"/>
    </location>
</feature>
<proteinExistence type="predicted"/>
<feature type="region of interest" description="Disordered" evidence="1">
    <location>
        <begin position="1"/>
        <end position="22"/>
    </location>
</feature>
<dbReference type="GO" id="GO:0000271">
    <property type="term" value="P:polysaccharide biosynthetic process"/>
    <property type="evidence" value="ECO:0007669"/>
    <property type="project" value="TreeGrafter"/>
</dbReference>
<dbReference type="AlphaFoldDB" id="A0A7Y0UTX5"/>
<feature type="transmembrane region" description="Helical" evidence="2">
    <location>
        <begin position="256"/>
        <end position="272"/>
    </location>
</feature>